<feature type="transmembrane region" description="Helical" evidence="6">
    <location>
        <begin position="147"/>
        <end position="168"/>
    </location>
</feature>
<dbReference type="GO" id="GO:0016020">
    <property type="term" value="C:membrane"/>
    <property type="evidence" value="ECO:0007669"/>
    <property type="project" value="UniProtKB-SubCell"/>
</dbReference>
<keyword evidence="3 6" id="KW-1133">Transmembrane helix</keyword>
<dbReference type="AlphaFoldDB" id="A0A4P7NU51"/>
<keyword evidence="2 6" id="KW-0812">Transmembrane</keyword>
<evidence type="ECO:0000256" key="3">
    <source>
        <dbReference type="ARBA" id="ARBA00022989"/>
    </source>
</evidence>
<evidence type="ECO:0000313" key="8">
    <source>
        <dbReference type="Proteomes" id="UP000294847"/>
    </source>
</evidence>
<evidence type="ECO:0000256" key="2">
    <source>
        <dbReference type="ARBA" id="ARBA00022692"/>
    </source>
</evidence>
<dbReference type="OMA" id="IFVVQTF"/>
<evidence type="ECO:0000256" key="4">
    <source>
        <dbReference type="ARBA" id="ARBA00023136"/>
    </source>
</evidence>
<feature type="transmembrane region" description="Helical" evidence="6">
    <location>
        <begin position="49"/>
        <end position="71"/>
    </location>
</feature>
<reference evidence="7 8" key="1">
    <citation type="journal article" date="2019" name="Mol. Biol. Evol.">
        <title>Blast fungal genomes show frequent chromosomal changes, gene gains and losses, and effector gene turnover.</title>
        <authorList>
            <person name="Gomez Luciano L.B."/>
            <person name="Jason Tsai I."/>
            <person name="Chuma I."/>
            <person name="Tosa Y."/>
            <person name="Chen Y.H."/>
            <person name="Li J.Y."/>
            <person name="Li M.Y."/>
            <person name="Jade Lu M.Y."/>
            <person name="Nakayashiki H."/>
            <person name="Li W.H."/>
        </authorList>
    </citation>
    <scope>NUCLEOTIDE SEQUENCE [LARGE SCALE GENOMIC DNA]</scope>
    <source>
        <strain evidence="7">MZ5-1-6</strain>
    </source>
</reference>
<dbReference type="PANTHER" id="PTHR31794:SF2">
    <property type="entry name" value="AUXIN EFFLUX TRANSPORTER FAMILY PROTEIN (EUROFUNG)"/>
    <property type="match status" value="1"/>
</dbReference>
<dbReference type="PANTHER" id="PTHR31794">
    <property type="entry name" value="AUXIN EFFLUX TRANSPORTER FAMILY PROTEIN (EUROFUNG)"/>
    <property type="match status" value="1"/>
</dbReference>
<evidence type="ECO:0000256" key="6">
    <source>
        <dbReference type="SAM" id="Phobius"/>
    </source>
</evidence>
<organism evidence="7 8">
    <name type="scientific">Pyricularia oryzae</name>
    <name type="common">Rice blast fungus</name>
    <name type="synonym">Magnaporthe oryzae</name>
    <dbReference type="NCBI Taxonomy" id="318829"/>
    <lineage>
        <taxon>Eukaryota</taxon>
        <taxon>Fungi</taxon>
        <taxon>Dikarya</taxon>
        <taxon>Ascomycota</taxon>
        <taxon>Pezizomycotina</taxon>
        <taxon>Sordariomycetes</taxon>
        <taxon>Sordariomycetidae</taxon>
        <taxon>Magnaporthales</taxon>
        <taxon>Pyriculariaceae</taxon>
        <taxon>Pyricularia</taxon>
    </lineage>
</organism>
<keyword evidence="4 6" id="KW-0472">Membrane</keyword>
<evidence type="ECO:0000313" key="7">
    <source>
        <dbReference type="EMBL" id="QBZ65426.1"/>
    </source>
</evidence>
<sequence length="605" mass="66506">MASFFTSPASFRVNNMFDNPALPPALMAQNPFEIFKKKPHDSHPSLPHLVLLVFEAVMEVVCVALPGYIIARLGHFDAEKQKFLANLNIQLFTPCLIFTKLASQLNADKLVDLGIIPVIFVIMTFVSYMVGLGVTKAFGFGRRPANFVIAMGVFGNSNSLPISLVISLSQTISGLHWDRIKGDNDDEVAARGILYLLVFQQLGQLVRWSWGYHVLLAPKDKYEEYNQEQAEAGRLRSGSVDGDSVSERRGLLENGSIHESEPGVMNSDDEGTMHTDSDSYVPAGRTPIANHSRASPADTDDDDSDGSRRPSSAPGGRKSRKTSKHGNAGPRNHSIGPGPTNGHIPQPHENGDDLHIQSFPRIRNNDEQDMSGRVKGLKTRVAMLKRKSTNSIKAFGSRQFSRLPVTMQRGFRMLGRGLEKANVFLWEFMNPPLWAMLLAIVVASIPSLQRLFFEEGSFVRNSVTSAVSQTGGVAVPLILVVLGANLARNTQKHDSVDPEEREIGTKLLVASLMCRMLLPTIIMTPILAFFAKYVPISILDDPIFVIVCFLLTGAPSALQLAQICQLNDVYEGVMGKILFQSYVVWILPSTLILVMLALEVVEAAK</sequence>
<name>A0A4P7NU51_PYROR</name>
<feature type="transmembrane region" description="Helical" evidence="6">
    <location>
        <begin position="507"/>
        <end position="531"/>
    </location>
</feature>
<dbReference type="VEuPathDB" id="FungiDB:M_BR32_EuGene_00124091"/>
<feature type="transmembrane region" description="Helical" evidence="6">
    <location>
        <begin position="543"/>
        <end position="561"/>
    </location>
</feature>
<feature type="transmembrane region" description="Helical" evidence="6">
    <location>
        <begin position="466"/>
        <end position="487"/>
    </location>
</feature>
<feature type="transmembrane region" description="Helical" evidence="6">
    <location>
        <begin position="114"/>
        <end position="135"/>
    </location>
</feature>
<dbReference type="EMBL" id="CP034210">
    <property type="protein sequence ID" value="QBZ65426.1"/>
    <property type="molecule type" value="Genomic_DNA"/>
</dbReference>
<proteinExistence type="predicted"/>
<protein>
    <submittedName>
        <fullName evidence="7">Uncharacterized protein</fullName>
    </submittedName>
</protein>
<evidence type="ECO:0000256" key="5">
    <source>
        <dbReference type="SAM" id="MobiDB-lite"/>
    </source>
</evidence>
<evidence type="ECO:0000256" key="1">
    <source>
        <dbReference type="ARBA" id="ARBA00004141"/>
    </source>
</evidence>
<feature type="compositionally biased region" description="Basic and acidic residues" evidence="5">
    <location>
        <begin position="251"/>
        <end position="261"/>
    </location>
</feature>
<dbReference type="InterPro" id="IPR004776">
    <property type="entry name" value="Mem_transp_PIN-like"/>
</dbReference>
<feature type="transmembrane region" description="Helical" evidence="6">
    <location>
        <begin position="582"/>
        <end position="601"/>
    </location>
</feature>
<accession>A0A4P7NU51</accession>
<comment type="subcellular location">
    <subcellularLocation>
        <location evidence="1">Membrane</location>
        <topology evidence="1">Multi-pass membrane protein</topology>
    </subcellularLocation>
</comment>
<dbReference type="Pfam" id="PF03547">
    <property type="entry name" value="Mem_trans"/>
    <property type="match status" value="1"/>
</dbReference>
<dbReference type="GO" id="GO:0005783">
    <property type="term" value="C:endoplasmic reticulum"/>
    <property type="evidence" value="ECO:0007669"/>
    <property type="project" value="TreeGrafter"/>
</dbReference>
<feature type="region of interest" description="Disordered" evidence="5">
    <location>
        <begin position="251"/>
        <end position="356"/>
    </location>
</feature>
<gene>
    <name evidence="7" type="ORF">PoMZ_12386</name>
</gene>
<dbReference type="Proteomes" id="UP000294847">
    <property type="component" value="Chromosome 7"/>
</dbReference>
<dbReference type="GO" id="GO:0055085">
    <property type="term" value="P:transmembrane transport"/>
    <property type="evidence" value="ECO:0007669"/>
    <property type="project" value="InterPro"/>
</dbReference>
<feature type="transmembrane region" description="Helical" evidence="6">
    <location>
        <begin position="423"/>
        <end position="446"/>
    </location>
</feature>